<protein>
    <submittedName>
        <fullName evidence="1">Uncharacterized protein</fullName>
    </submittedName>
</protein>
<dbReference type="Proteomes" id="UP000006038">
    <property type="component" value="Chromosome 4"/>
</dbReference>
<accession>J3LVR2</accession>
<dbReference type="AlphaFoldDB" id="J3LVR2"/>
<proteinExistence type="predicted"/>
<dbReference type="Gramene" id="OB04G12370.1">
    <property type="protein sequence ID" value="OB04G12370.1"/>
    <property type="gene ID" value="OB04G12370"/>
</dbReference>
<organism evidence="1">
    <name type="scientific">Oryza brachyantha</name>
    <name type="common">malo sina</name>
    <dbReference type="NCBI Taxonomy" id="4533"/>
    <lineage>
        <taxon>Eukaryota</taxon>
        <taxon>Viridiplantae</taxon>
        <taxon>Streptophyta</taxon>
        <taxon>Embryophyta</taxon>
        <taxon>Tracheophyta</taxon>
        <taxon>Spermatophyta</taxon>
        <taxon>Magnoliopsida</taxon>
        <taxon>Liliopsida</taxon>
        <taxon>Poales</taxon>
        <taxon>Poaceae</taxon>
        <taxon>BOP clade</taxon>
        <taxon>Oryzoideae</taxon>
        <taxon>Oryzeae</taxon>
        <taxon>Oryzinae</taxon>
        <taxon>Oryza</taxon>
    </lineage>
</organism>
<reference evidence="1" key="1">
    <citation type="journal article" date="2013" name="Nat. Commun.">
        <title>Whole-genome sequencing of Oryza brachyantha reveals mechanisms underlying Oryza genome evolution.</title>
        <authorList>
            <person name="Chen J."/>
            <person name="Huang Q."/>
            <person name="Gao D."/>
            <person name="Wang J."/>
            <person name="Lang Y."/>
            <person name="Liu T."/>
            <person name="Li B."/>
            <person name="Bai Z."/>
            <person name="Luis Goicoechea J."/>
            <person name="Liang C."/>
            <person name="Chen C."/>
            <person name="Zhang W."/>
            <person name="Sun S."/>
            <person name="Liao Y."/>
            <person name="Zhang X."/>
            <person name="Yang L."/>
            <person name="Song C."/>
            <person name="Wang M."/>
            <person name="Shi J."/>
            <person name="Liu G."/>
            <person name="Liu J."/>
            <person name="Zhou H."/>
            <person name="Zhou W."/>
            <person name="Yu Q."/>
            <person name="An N."/>
            <person name="Chen Y."/>
            <person name="Cai Q."/>
            <person name="Wang B."/>
            <person name="Liu B."/>
            <person name="Min J."/>
            <person name="Huang Y."/>
            <person name="Wu H."/>
            <person name="Li Z."/>
            <person name="Zhang Y."/>
            <person name="Yin Y."/>
            <person name="Song W."/>
            <person name="Jiang J."/>
            <person name="Jackson S.A."/>
            <person name="Wing R.A."/>
            <person name="Wang J."/>
            <person name="Chen M."/>
        </authorList>
    </citation>
    <scope>NUCLEOTIDE SEQUENCE [LARGE SCALE GENOMIC DNA]</scope>
    <source>
        <strain evidence="1">cv. IRGC 101232</strain>
    </source>
</reference>
<reference evidence="1" key="2">
    <citation type="submission" date="2013-04" db="UniProtKB">
        <authorList>
            <consortium name="EnsemblPlants"/>
        </authorList>
    </citation>
    <scope>IDENTIFICATION</scope>
</reference>
<name>J3LVR2_ORYBR</name>
<evidence type="ECO:0000313" key="2">
    <source>
        <dbReference type="Proteomes" id="UP000006038"/>
    </source>
</evidence>
<evidence type="ECO:0000313" key="1">
    <source>
        <dbReference type="EnsemblPlants" id="OB04G12370.1"/>
    </source>
</evidence>
<keyword evidence="2" id="KW-1185">Reference proteome</keyword>
<dbReference type="EnsemblPlants" id="OB04G12370.1">
    <property type="protein sequence ID" value="OB04G12370.1"/>
    <property type="gene ID" value="OB04G12370"/>
</dbReference>
<dbReference type="HOGENOM" id="CLU_1973933_0_0_1"/>
<sequence length="127" mass="13995">MVVATKELEACRVDGNLELGQASCDNTGLDATSAHAGEDDVIVVIEAIVKTATKSPEVVRAFVRRLTPATVARHINWDIICERTNNRADKNIFREGLRGVEDQQGCPDGDPNQVDFKYGSEFRINLH</sequence>